<gene>
    <name evidence="5" type="ORF">E8A74_11775</name>
</gene>
<feature type="domain" description="RNA-binding S4" evidence="4">
    <location>
        <begin position="20"/>
        <end position="83"/>
    </location>
</feature>
<keyword evidence="6" id="KW-1185">Reference proteome</keyword>
<name>A0A4V6WQS8_9BACT</name>
<dbReference type="CDD" id="cd00165">
    <property type="entry name" value="S4"/>
    <property type="match status" value="1"/>
</dbReference>
<accession>A0A4V6WQS8</accession>
<proteinExistence type="inferred from homology"/>
<dbReference type="GO" id="GO:0000455">
    <property type="term" value="P:enzyme-directed rRNA pseudouridine synthesis"/>
    <property type="evidence" value="ECO:0007669"/>
    <property type="project" value="TreeGrafter"/>
</dbReference>
<dbReference type="InterPro" id="IPR036986">
    <property type="entry name" value="S4_RNA-bd_sf"/>
</dbReference>
<dbReference type="PANTHER" id="PTHR21600">
    <property type="entry name" value="MITOCHONDRIAL RNA PSEUDOURIDINE SYNTHASE"/>
    <property type="match status" value="1"/>
</dbReference>
<dbReference type="AlphaFoldDB" id="A0A4V6WQS8"/>
<comment type="caution">
    <text evidence="5">The sequence shown here is derived from an EMBL/GenBank/DDBJ whole genome shotgun (WGS) entry which is preliminary data.</text>
</comment>
<dbReference type="Pfam" id="PF01479">
    <property type="entry name" value="S4"/>
    <property type="match status" value="1"/>
</dbReference>
<protein>
    <submittedName>
        <fullName evidence="5">RluA family pseudouridine synthase</fullName>
    </submittedName>
</protein>
<dbReference type="InterPro" id="IPR002942">
    <property type="entry name" value="S4_RNA-bd"/>
</dbReference>
<dbReference type="SUPFAM" id="SSF55174">
    <property type="entry name" value="Alpha-L RNA-binding motif"/>
    <property type="match status" value="1"/>
</dbReference>
<evidence type="ECO:0000256" key="1">
    <source>
        <dbReference type="ARBA" id="ARBA00010876"/>
    </source>
</evidence>
<dbReference type="OrthoDB" id="128480at2"/>
<dbReference type="InterPro" id="IPR006145">
    <property type="entry name" value="PsdUridine_synth_RsuA/RluA"/>
</dbReference>
<dbReference type="Gene3D" id="3.10.290.10">
    <property type="entry name" value="RNA-binding S4 domain"/>
    <property type="match status" value="1"/>
</dbReference>
<dbReference type="SUPFAM" id="SSF55120">
    <property type="entry name" value="Pseudouridine synthase"/>
    <property type="match status" value="1"/>
</dbReference>
<dbReference type="PROSITE" id="PS01129">
    <property type="entry name" value="PSI_RLU"/>
    <property type="match status" value="1"/>
</dbReference>
<dbReference type="InterPro" id="IPR006224">
    <property type="entry name" value="PsdUridine_synth_RluA-like_CS"/>
</dbReference>
<organism evidence="5 6">
    <name type="scientific">Polyangium fumosum</name>
    <dbReference type="NCBI Taxonomy" id="889272"/>
    <lineage>
        <taxon>Bacteria</taxon>
        <taxon>Pseudomonadati</taxon>
        <taxon>Myxococcota</taxon>
        <taxon>Polyangia</taxon>
        <taxon>Polyangiales</taxon>
        <taxon>Polyangiaceae</taxon>
        <taxon>Polyangium</taxon>
    </lineage>
</organism>
<sequence length="306" mass="33312">MTDLSHQRYRFVARPEDAGQRLDQVLAANVPGLSRRKARVAIDLGGVFVDGARVKVAGRAIRPGQTILAHLGGALDRATKEVGAAARAKDEATLPPFRVVYKDDDLVVVDKPSGLVTAPTPESDRGNLADLLGRALGGTIYVVHRLDLDTSGLVVFARTEAANRALSDRIRAHDFDRVYLAALLGLVAWDERTIEEPVAGKRAVSHATVLERLSPPGMPGATLTRFRLTTGRTHQIRLHALHEGHPVLGDRKYGKTSPLDPPRLALHATRLGFVHPRTGESLAWESPWPDDLAPWLEALRKSTPAR</sequence>
<dbReference type="Proteomes" id="UP000309215">
    <property type="component" value="Unassembled WGS sequence"/>
</dbReference>
<dbReference type="InterPro" id="IPR020103">
    <property type="entry name" value="PsdUridine_synth_cat_dom_sf"/>
</dbReference>
<comment type="similarity">
    <text evidence="1">Belongs to the pseudouridine synthase RluA family.</text>
</comment>
<evidence type="ECO:0000313" key="6">
    <source>
        <dbReference type="Proteomes" id="UP000309215"/>
    </source>
</evidence>
<dbReference type="Gene3D" id="3.30.2350.10">
    <property type="entry name" value="Pseudouridine synthase"/>
    <property type="match status" value="1"/>
</dbReference>
<reference evidence="5 6" key="1">
    <citation type="submission" date="2019-04" db="EMBL/GenBank/DDBJ databases">
        <authorList>
            <person name="Li Y."/>
            <person name="Wang J."/>
        </authorList>
    </citation>
    <scope>NUCLEOTIDE SEQUENCE [LARGE SCALE GENOMIC DNA]</scope>
    <source>
        <strain evidence="5 6">DSM 14668</strain>
    </source>
</reference>
<evidence type="ECO:0000259" key="4">
    <source>
        <dbReference type="SMART" id="SM00363"/>
    </source>
</evidence>
<evidence type="ECO:0000256" key="2">
    <source>
        <dbReference type="ARBA" id="ARBA00023235"/>
    </source>
</evidence>
<dbReference type="GO" id="GO:0120159">
    <property type="term" value="F:rRNA pseudouridine synthase activity"/>
    <property type="evidence" value="ECO:0007669"/>
    <property type="project" value="UniProtKB-ARBA"/>
</dbReference>
<dbReference type="SMART" id="SM00363">
    <property type="entry name" value="S4"/>
    <property type="match status" value="1"/>
</dbReference>
<evidence type="ECO:0000256" key="3">
    <source>
        <dbReference type="PROSITE-ProRule" id="PRU00182"/>
    </source>
</evidence>
<keyword evidence="3" id="KW-0694">RNA-binding</keyword>
<dbReference type="InterPro" id="IPR050188">
    <property type="entry name" value="RluA_PseudoU_synthase"/>
</dbReference>
<dbReference type="PANTHER" id="PTHR21600:SF87">
    <property type="entry name" value="RNA PSEUDOURIDYLATE SYNTHASE DOMAIN-CONTAINING PROTEIN 1"/>
    <property type="match status" value="1"/>
</dbReference>
<dbReference type="GO" id="GO:0003723">
    <property type="term" value="F:RNA binding"/>
    <property type="evidence" value="ECO:0007669"/>
    <property type="project" value="UniProtKB-KW"/>
</dbReference>
<dbReference type="Pfam" id="PF00849">
    <property type="entry name" value="PseudoU_synth_2"/>
    <property type="match status" value="1"/>
</dbReference>
<keyword evidence="2" id="KW-0413">Isomerase</keyword>
<evidence type="ECO:0000313" key="5">
    <source>
        <dbReference type="EMBL" id="TKD09401.1"/>
    </source>
</evidence>
<dbReference type="PROSITE" id="PS50889">
    <property type="entry name" value="S4"/>
    <property type="match status" value="1"/>
</dbReference>
<dbReference type="EMBL" id="SSMQ01000010">
    <property type="protein sequence ID" value="TKD09401.1"/>
    <property type="molecule type" value="Genomic_DNA"/>
</dbReference>
<dbReference type="CDD" id="cd02869">
    <property type="entry name" value="PseudoU_synth_RluA_like"/>
    <property type="match status" value="1"/>
</dbReference>
<dbReference type="RefSeq" id="WP_136929074.1">
    <property type="nucleotide sequence ID" value="NZ_SSMQ01000010.1"/>
</dbReference>